<evidence type="ECO:0000313" key="5">
    <source>
        <dbReference type="Proteomes" id="UP000650467"/>
    </source>
</evidence>
<dbReference type="InterPro" id="IPR007527">
    <property type="entry name" value="Znf_SWIM"/>
</dbReference>
<keyword evidence="5" id="KW-1185">Reference proteome</keyword>
<evidence type="ECO:0000256" key="1">
    <source>
        <dbReference type="PROSITE-ProRule" id="PRU00325"/>
    </source>
</evidence>
<keyword evidence="1" id="KW-0479">Metal-binding</keyword>
<reference evidence="3" key="1">
    <citation type="journal article" date="2020" name="bioRxiv">
        <title>Comparative genomics of Chlamydomonas.</title>
        <authorList>
            <person name="Craig R.J."/>
            <person name="Hasan A.R."/>
            <person name="Ness R.W."/>
            <person name="Keightley P.D."/>
        </authorList>
    </citation>
    <scope>NUCLEOTIDE SEQUENCE</scope>
    <source>
        <strain evidence="3">SAG 7.73</strain>
    </source>
</reference>
<dbReference type="EMBL" id="JAEHOC010000014">
    <property type="protein sequence ID" value="KAG2435836.1"/>
    <property type="molecule type" value="Genomic_DNA"/>
</dbReference>
<evidence type="ECO:0000313" key="4">
    <source>
        <dbReference type="EMBL" id="KAG2435839.1"/>
    </source>
</evidence>
<name>A0A835W4T9_CHLIN</name>
<proteinExistence type="predicted"/>
<dbReference type="GO" id="GO:0000724">
    <property type="term" value="P:double-strand break repair via homologous recombination"/>
    <property type="evidence" value="ECO:0007669"/>
    <property type="project" value="TreeGrafter"/>
</dbReference>
<evidence type="ECO:0000313" key="3">
    <source>
        <dbReference type="EMBL" id="KAG2435836.1"/>
    </source>
</evidence>
<evidence type="ECO:0000259" key="2">
    <source>
        <dbReference type="PROSITE" id="PS50966"/>
    </source>
</evidence>
<dbReference type="GO" id="GO:0008270">
    <property type="term" value="F:zinc ion binding"/>
    <property type="evidence" value="ECO:0007669"/>
    <property type="project" value="UniProtKB-KW"/>
</dbReference>
<dbReference type="OrthoDB" id="337581at2759"/>
<comment type="caution">
    <text evidence="3">The sequence shown here is derived from an EMBL/GenBank/DDBJ whole genome shotgun (WGS) entry which is preliminary data.</text>
</comment>
<dbReference type="Proteomes" id="UP000650467">
    <property type="component" value="Unassembled WGS sequence"/>
</dbReference>
<dbReference type="PANTHER" id="PTHR28498">
    <property type="entry name" value="ZINC FINGER SWIM DOMAIN-CONTAINING PROTEIN 7"/>
    <property type="match status" value="1"/>
</dbReference>
<accession>A0A835W4T9</accession>
<protein>
    <recommendedName>
        <fullName evidence="2">SWIM-type domain-containing protein</fullName>
    </recommendedName>
</protein>
<dbReference type="GO" id="GO:0097196">
    <property type="term" value="C:Shu complex"/>
    <property type="evidence" value="ECO:0007669"/>
    <property type="project" value="TreeGrafter"/>
</dbReference>
<gene>
    <name evidence="3" type="ORF">HXX76_007031</name>
    <name evidence="4" type="ORF">HXX76_007034</name>
</gene>
<dbReference type="AlphaFoldDB" id="A0A835W4T9"/>
<keyword evidence="1" id="KW-0863">Zinc-finger</keyword>
<dbReference type="EMBL" id="JAEHOC010000014">
    <property type="protein sequence ID" value="KAG2435839.1"/>
    <property type="molecule type" value="Genomic_DNA"/>
</dbReference>
<organism evidence="3 5">
    <name type="scientific">Chlamydomonas incerta</name>
    <dbReference type="NCBI Taxonomy" id="51695"/>
    <lineage>
        <taxon>Eukaryota</taxon>
        <taxon>Viridiplantae</taxon>
        <taxon>Chlorophyta</taxon>
        <taxon>core chlorophytes</taxon>
        <taxon>Chlorophyceae</taxon>
        <taxon>CS clade</taxon>
        <taxon>Chlamydomonadales</taxon>
        <taxon>Chlamydomonadaceae</taxon>
        <taxon>Chlamydomonas</taxon>
    </lineage>
</organism>
<dbReference type="PROSITE" id="PS50966">
    <property type="entry name" value="ZF_SWIM"/>
    <property type="match status" value="1"/>
</dbReference>
<feature type="domain" description="SWIM-type" evidence="2">
    <location>
        <begin position="78"/>
        <end position="126"/>
    </location>
</feature>
<sequence length="149" mass="15990">MSALPEGAAKPLNIARAADACFADLQAYLEDNPHAEVPDDILASLHMLYGKNFAKALEVVDGGGIVCFVGEQTGRRVYKVPGRRAGDTYIVFPAHYCACQSFLFDVVGRGEAVACKHQLAARLASVLGRTAVSRVPDYSIAHMLLEHCA</sequence>
<keyword evidence="1" id="KW-0862">Zinc</keyword>
<dbReference type="PANTHER" id="PTHR28498:SF1">
    <property type="entry name" value="ZINC FINGER SWIM DOMAIN-CONTAINING PROTEIN 7"/>
    <property type="match status" value="1"/>
</dbReference>